<dbReference type="PROSITE" id="PS50893">
    <property type="entry name" value="ABC_TRANSPORTER_2"/>
    <property type="match status" value="1"/>
</dbReference>
<dbReference type="OrthoDB" id="121502at2157"/>
<dbReference type="GO" id="GO:0016887">
    <property type="term" value="F:ATP hydrolysis activity"/>
    <property type="evidence" value="ECO:0007669"/>
    <property type="project" value="InterPro"/>
</dbReference>
<dbReference type="GO" id="GO:0140359">
    <property type="term" value="F:ABC-type transporter activity"/>
    <property type="evidence" value="ECO:0007669"/>
    <property type="project" value="InterPro"/>
</dbReference>
<gene>
    <name evidence="12" type="ORF">EGH24_00835</name>
</gene>
<dbReference type="InterPro" id="IPR003439">
    <property type="entry name" value="ABC_transporter-like_ATP-bd"/>
</dbReference>
<dbReference type="PROSITE" id="PS00211">
    <property type="entry name" value="ABC_TRANSPORTER_1"/>
    <property type="match status" value="1"/>
</dbReference>
<keyword evidence="8 9" id="KW-0472">Membrane</keyword>
<dbReference type="Pfam" id="PF00005">
    <property type="entry name" value="ABC_tran"/>
    <property type="match status" value="1"/>
</dbReference>
<dbReference type="PRINTS" id="PR00173">
    <property type="entry name" value="EDTRNSPORT"/>
</dbReference>
<evidence type="ECO:0000256" key="4">
    <source>
        <dbReference type="ARBA" id="ARBA00022692"/>
    </source>
</evidence>
<keyword evidence="13" id="KW-1185">Reference proteome</keyword>
<dbReference type="GO" id="GO:0005886">
    <property type="term" value="C:plasma membrane"/>
    <property type="evidence" value="ECO:0007669"/>
    <property type="project" value="UniProtKB-SubCell"/>
</dbReference>
<feature type="transmembrane region" description="Helical" evidence="9">
    <location>
        <begin position="23"/>
        <end position="47"/>
    </location>
</feature>
<dbReference type="GO" id="GO:0034040">
    <property type="term" value="F:ATPase-coupled lipid transmembrane transporter activity"/>
    <property type="evidence" value="ECO:0007669"/>
    <property type="project" value="TreeGrafter"/>
</dbReference>
<organism evidence="12 13">
    <name type="scientific">Halonotius terrestris</name>
    <dbReference type="NCBI Taxonomy" id="2487750"/>
    <lineage>
        <taxon>Archaea</taxon>
        <taxon>Methanobacteriati</taxon>
        <taxon>Methanobacteriota</taxon>
        <taxon>Stenosarchaea group</taxon>
        <taxon>Halobacteria</taxon>
        <taxon>Halobacteriales</taxon>
        <taxon>Haloferacaceae</taxon>
        <taxon>Halonotius</taxon>
    </lineage>
</organism>
<dbReference type="Pfam" id="PF00664">
    <property type="entry name" value="ABC_membrane"/>
    <property type="match status" value="1"/>
</dbReference>
<dbReference type="InterPro" id="IPR017871">
    <property type="entry name" value="ABC_transporter-like_CS"/>
</dbReference>
<dbReference type="InterPro" id="IPR036640">
    <property type="entry name" value="ABC1_TM_sf"/>
</dbReference>
<keyword evidence="4 9" id="KW-0812">Transmembrane</keyword>
<dbReference type="PROSITE" id="PS50929">
    <property type="entry name" value="ABC_TM1F"/>
    <property type="match status" value="1"/>
</dbReference>
<dbReference type="PANTHER" id="PTHR24221">
    <property type="entry name" value="ATP-BINDING CASSETTE SUB-FAMILY B"/>
    <property type="match status" value="1"/>
</dbReference>
<feature type="transmembrane region" description="Helical" evidence="9">
    <location>
        <begin position="171"/>
        <end position="203"/>
    </location>
</feature>
<dbReference type="FunFam" id="3.40.50.300:FF:000221">
    <property type="entry name" value="Multidrug ABC transporter ATP-binding protein"/>
    <property type="match status" value="1"/>
</dbReference>
<comment type="caution">
    <text evidence="12">The sequence shown here is derived from an EMBL/GenBank/DDBJ whole genome shotgun (WGS) entry which is preliminary data.</text>
</comment>
<dbReference type="InterPro" id="IPR011527">
    <property type="entry name" value="ABC1_TM_dom"/>
</dbReference>
<evidence type="ECO:0000259" key="11">
    <source>
        <dbReference type="PROSITE" id="PS50929"/>
    </source>
</evidence>
<dbReference type="PANTHER" id="PTHR24221:SF654">
    <property type="entry name" value="ATP-BINDING CASSETTE SUB-FAMILY B MEMBER 6"/>
    <property type="match status" value="1"/>
</dbReference>
<dbReference type="SUPFAM" id="SSF90123">
    <property type="entry name" value="ABC transporter transmembrane region"/>
    <property type="match status" value="1"/>
</dbReference>
<evidence type="ECO:0000256" key="6">
    <source>
        <dbReference type="ARBA" id="ARBA00022840"/>
    </source>
</evidence>
<dbReference type="InterPro" id="IPR027417">
    <property type="entry name" value="P-loop_NTPase"/>
</dbReference>
<feature type="transmembrane region" description="Helical" evidence="9">
    <location>
        <begin position="271"/>
        <end position="304"/>
    </location>
</feature>
<evidence type="ECO:0000256" key="9">
    <source>
        <dbReference type="SAM" id="Phobius"/>
    </source>
</evidence>
<evidence type="ECO:0000313" key="13">
    <source>
        <dbReference type="Proteomes" id="UP000705823"/>
    </source>
</evidence>
<dbReference type="InterPro" id="IPR003593">
    <property type="entry name" value="AAA+_ATPase"/>
</dbReference>
<comment type="subcellular location">
    <subcellularLocation>
        <location evidence="1">Cell membrane</location>
        <topology evidence="1">Multi-pass membrane protein</topology>
    </subcellularLocation>
</comment>
<dbReference type="Gene3D" id="1.20.1560.10">
    <property type="entry name" value="ABC transporter type 1, transmembrane domain"/>
    <property type="match status" value="1"/>
</dbReference>
<dbReference type="AlphaFoldDB" id="A0A8J8PDM3"/>
<dbReference type="Proteomes" id="UP000705823">
    <property type="component" value="Unassembled WGS sequence"/>
</dbReference>
<dbReference type="Gene3D" id="3.40.50.300">
    <property type="entry name" value="P-loop containing nucleotide triphosphate hydrolases"/>
    <property type="match status" value="1"/>
</dbReference>
<dbReference type="RefSeq" id="WP_142978281.1">
    <property type="nucleotide sequence ID" value="NZ_RKLU01000001.1"/>
</dbReference>
<accession>A0A8J8PDM3</accession>
<evidence type="ECO:0000256" key="3">
    <source>
        <dbReference type="ARBA" id="ARBA00022475"/>
    </source>
</evidence>
<dbReference type="GO" id="GO:0005524">
    <property type="term" value="F:ATP binding"/>
    <property type="evidence" value="ECO:0007669"/>
    <property type="project" value="UniProtKB-KW"/>
</dbReference>
<evidence type="ECO:0000313" key="12">
    <source>
        <dbReference type="EMBL" id="TQQ83375.1"/>
    </source>
</evidence>
<protein>
    <submittedName>
        <fullName evidence="12">ABC transporter ATP-binding protein</fullName>
    </submittedName>
</protein>
<evidence type="ECO:0000256" key="2">
    <source>
        <dbReference type="ARBA" id="ARBA00022448"/>
    </source>
</evidence>
<dbReference type="InterPro" id="IPR039421">
    <property type="entry name" value="Type_1_exporter"/>
</dbReference>
<reference evidence="12" key="1">
    <citation type="submission" date="2019-02" db="EMBL/GenBank/DDBJ databases">
        <title>Halonotius sp. a new haloarchaeum isolated from saline soil.</title>
        <authorList>
            <person name="Duran-Viseras A."/>
            <person name="Sanchez-Porro C."/>
            <person name="Ventosa A."/>
        </authorList>
    </citation>
    <scope>NUCLEOTIDE SEQUENCE</scope>
    <source>
        <strain evidence="12">F15B</strain>
    </source>
</reference>
<evidence type="ECO:0000256" key="5">
    <source>
        <dbReference type="ARBA" id="ARBA00022741"/>
    </source>
</evidence>
<proteinExistence type="predicted"/>
<dbReference type="SMART" id="SM00382">
    <property type="entry name" value="AAA"/>
    <property type="match status" value="1"/>
</dbReference>
<keyword evidence="6 12" id="KW-0067">ATP-binding</keyword>
<feature type="domain" description="ABC transmembrane type-1" evidence="11">
    <location>
        <begin position="28"/>
        <end position="324"/>
    </location>
</feature>
<evidence type="ECO:0000256" key="1">
    <source>
        <dbReference type="ARBA" id="ARBA00004651"/>
    </source>
</evidence>
<evidence type="ECO:0000259" key="10">
    <source>
        <dbReference type="PROSITE" id="PS50893"/>
    </source>
</evidence>
<keyword evidence="7 9" id="KW-1133">Transmembrane helix</keyword>
<dbReference type="EMBL" id="RKLU01000001">
    <property type="protein sequence ID" value="TQQ83375.1"/>
    <property type="molecule type" value="Genomic_DNA"/>
</dbReference>
<name>A0A8J8PDM3_9EURY</name>
<feature type="domain" description="ABC transporter" evidence="10">
    <location>
        <begin position="359"/>
        <end position="593"/>
    </location>
</feature>
<dbReference type="SUPFAM" id="SSF52540">
    <property type="entry name" value="P-loop containing nucleoside triphosphate hydrolases"/>
    <property type="match status" value="1"/>
</dbReference>
<sequence>MSGSPSFQRKFAAVWRVAMYRPLFTISIIFVSIVTALLEGIGLSFLLPIIRLAQGQIDPNAADGILSLFVTVYQSLGIPFTLDSVVVGVAAVMTVRYGSSFTVSWLRTILQMQYVVFLKETLFDRALNARISYFDTKGSDELLNAVVTQVNQAGNTIERIVAIVETAFLSLIYLAIALVIAPLLTVLAATSLGIITFLVRYVISSGYSLGSKVAAANERIHQAAQGGIQGIRDVKLFGLTEELYDQFATAVEESASVSVTLNRNEAAINNLYQLLTAITVFVLIYFALTIASLSIPQLGVFLFAMFRLAPRISALNNIVYQLDGELPHLVRTQQLIDNLEATQESGAGDCDPPATTHELRFEDVSFSYEGTETILESISFQVERGEFVAFVGPSGAGKSTIVSLLARLYEPDDGQIVVDDLPLTNIDIAAWREDVSLVCQQPHIFNDTLRRNVTVGDREATVEEIERVCDIAQVTEFLDELPNGYDTVLGDNGVRLSGGQRQRIAIARALLKDAEFLVLDEATSDLDSNIEKHVHNAIESMDRDYAVLVVAHRLSTITDADCIHTLQHGRIVESGSHSELIQSDGAYADLYSTQMEQRSRDA</sequence>
<evidence type="ECO:0000256" key="7">
    <source>
        <dbReference type="ARBA" id="ARBA00022989"/>
    </source>
</evidence>
<keyword evidence="3" id="KW-1003">Cell membrane</keyword>
<evidence type="ECO:0000256" key="8">
    <source>
        <dbReference type="ARBA" id="ARBA00023136"/>
    </source>
</evidence>
<keyword evidence="2" id="KW-0813">Transport</keyword>
<keyword evidence="5" id="KW-0547">Nucleotide-binding</keyword>